<sequence length="423" mass="46814">MTEVLQHADADLAALYAPHLMFDTNEPYLPHALGYTIFRIAGLSPSSKFAIEPLGALTIEYAIYYDWDIGHLYDLEHVWVHVGAMGEILRVEASSHGGCKVMDIGEGLPEFSSPQVFRRPSSLPGLSGHPVLYVEAGKHAHWASPAHMTEADRQKLAVLCGPLAGIEGVHLGNPFAKRGAYTARPRDHRLARLKMTTDAFEPGHSYRASSTEVPLLPWPDLEAIIPQRITDIMTRLETDQPHFAAIFLDCGDTLIDERTEEKLPGSEVVIRADLIPGAKEMMDSLKAAGHKLILVADGPRQTFVNMLTHHGLWDHFDAHIISEDVGVHKPDVRMFDAALAAAGLTRDDAWRTVMVGNNLSRDICGANALGMTSIFMAWSTLRTHEPANPSEVPDYRIDSPSELPALLDVLEMLTKYRCRPFQR</sequence>
<evidence type="ECO:0000256" key="3">
    <source>
        <dbReference type="ARBA" id="ARBA00022842"/>
    </source>
</evidence>
<dbReference type="Proteomes" id="UP000194474">
    <property type="component" value="Unassembled WGS sequence"/>
</dbReference>
<evidence type="ECO:0000313" key="5">
    <source>
        <dbReference type="Proteomes" id="UP000194474"/>
    </source>
</evidence>
<organism evidence="4 5">
    <name type="scientific">Devosia lucknowensis</name>
    <dbReference type="NCBI Taxonomy" id="1096929"/>
    <lineage>
        <taxon>Bacteria</taxon>
        <taxon>Pseudomonadati</taxon>
        <taxon>Pseudomonadota</taxon>
        <taxon>Alphaproteobacteria</taxon>
        <taxon>Hyphomicrobiales</taxon>
        <taxon>Devosiaceae</taxon>
        <taxon>Devosia</taxon>
    </lineage>
</organism>
<accession>A0A1Y6EK61</accession>
<dbReference type="PANTHER" id="PTHR46470:SF2">
    <property type="entry name" value="GLYCERALDEHYDE 3-PHOSPHATE PHOSPHATASE"/>
    <property type="match status" value="1"/>
</dbReference>
<keyword evidence="2 4" id="KW-0378">Hydrolase</keyword>
<dbReference type="RefSeq" id="WP_210189897.1">
    <property type="nucleotide sequence ID" value="NZ_FXWK01000001.1"/>
</dbReference>
<dbReference type="AlphaFoldDB" id="A0A1Y6EK61"/>
<dbReference type="InterPro" id="IPR041492">
    <property type="entry name" value="HAD_2"/>
</dbReference>
<dbReference type="Gene3D" id="3.40.50.1000">
    <property type="entry name" value="HAD superfamily/HAD-like"/>
    <property type="match status" value="1"/>
</dbReference>
<dbReference type="Pfam" id="PF13419">
    <property type="entry name" value="HAD_2"/>
    <property type="match status" value="1"/>
</dbReference>
<keyword evidence="3" id="KW-0460">Magnesium</keyword>
<gene>
    <name evidence="4" type="ORF">SAMN06295905_0756</name>
</gene>
<dbReference type="GO" id="GO:0016791">
    <property type="term" value="F:phosphatase activity"/>
    <property type="evidence" value="ECO:0007669"/>
    <property type="project" value="TreeGrafter"/>
</dbReference>
<dbReference type="InterPro" id="IPR036412">
    <property type="entry name" value="HAD-like_sf"/>
</dbReference>
<proteinExistence type="predicted"/>
<dbReference type="InterPro" id="IPR051400">
    <property type="entry name" value="HAD-like_hydrolase"/>
</dbReference>
<keyword evidence="5" id="KW-1185">Reference proteome</keyword>
<dbReference type="PANTHER" id="PTHR46470">
    <property type="entry name" value="N-ACYLNEURAMINATE-9-PHOSPHATASE"/>
    <property type="match status" value="1"/>
</dbReference>
<evidence type="ECO:0000256" key="2">
    <source>
        <dbReference type="ARBA" id="ARBA00022801"/>
    </source>
</evidence>
<name>A0A1Y6EK61_9HYPH</name>
<dbReference type="GO" id="GO:0046872">
    <property type="term" value="F:metal ion binding"/>
    <property type="evidence" value="ECO:0007669"/>
    <property type="project" value="UniProtKB-KW"/>
</dbReference>
<dbReference type="SUPFAM" id="SSF56784">
    <property type="entry name" value="HAD-like"/>
    <property type="match status" value="1"/>
</dbReference>
<keyword evidence="1" id="KW-0479">Metal-binding</keyword>
<dbReference type="EMBL" id="FXWK01000001">
    <property type="protein sequence ID" value="SMQ63048.1"/>
    <property type="molecule type" value="Genomic_DNA"/>
</dbReference>
<evidence type="ECO:0000256" key="1">
    <source>
        <dbReference type="ARBA" id="ARBA00022723"/>
    </source>
</evidence>
<evidence type="ECO:0000313" key="4">
    <source>
        <dbReference type="EMBL" id="SMQ63048.1"/>
    </source>
</evidence>
<dbReference type="InterPro" id="IPR023214">
    <property type="entry name" value="HAD_sf"/>
</dbReference>
<protein>
    <submittedName>
        <fullName evidence="4">Putative hydrolase of the HAD superfamily</fullName>
    </submittedName>
</protein>
<reference evidence="5" key="1">
    <citation type="submission" date="2017-04" db="EMBL/GenBank/DDBJ databases">
        <authorList>
            <person name="Varghese N."/>
            <person name="Submissions S."/>
        </authorList>
    </citation>
    <scope>NUCLEOTIDE SEQUENCE [LARGE SCALE GENOMIC DNA]</scope>
</reference>